<accession>A0ABT7PH83</accession>
<organism evidence="1 2">
    <name type="scientific">Roseiconus lacunae</name>
    <dbReference type="NCBI Taxonomy" id="2605694"/>
    <lineage>
        <taxon>Bacteria</taxon>
        <taxon>Pseudomonadati</taxon>
        <taxon>Planctomycetota</taxon>
        <taxon>Planctomycetia</taxon>
        <taxon>Pirellulales</taxon>
        <taxon>Pirellulaceae</taxon>
        <taxon>Roseiconus</taxon>
    </lineage>
</organism>
<reference evidence="1 2" key="1">
    <citation type="submission" date="2023-06" db="EMBL/GenBank/DDBJ databases">
        <title>Roseiconus lacunae JC819 isolated from Gulf of Mannar region, Tamil Nadu.</title>
        <authorList>
            <person name="Pk S."/>
            <person name="Ch S."/>
            <person name="Ch V.R."/>
        </authorList>
    </citation>
    <scope>NUCLEOTIDE SEQUENCE [LARGE SCALE GENOMIC DNA]</scope>
    <source>
        <strain evidence="1 2">JC819</strain>
    </source>
</reference>
<name>A0ABT7PH83_9BACT</name>
<dbReference type="RefSeq" id="WP_289163381.1">
    <property type="nucleotide sequence ID" value="NZ_JASZZN010000006.1"/>
</dbReference>
<proteinExistence type="predicted"/>
<gene>
    <name evidence="1" type="ORF">QTN89_10430</name>
</gene>
<evidence type="ECO:0000313" key="1">
    <source>
        <dbReference type="EMBL" id="MDM4015847.1"/>
    </source>
</evidence>
<keyword evidence="2" id="KW-1185">Reference proteome</keyword>
<dbReference type="EMBL" id="JASZZN010000006">
    <property type="protein sequence ID" value="MDM4015847.1"/>
    <property type="molecule type" value="Genomic_DNA"/>
</dbReference>
<dbReference type="Proteomes" id="UP001239462">
    <property type="component" value="Unassembled WGS sequence"/>
</dbReference>
<comment type="caution">
    <text evidence="1">The sequence shown here is derived from an EMBL/GenBank/DDBJ whole genome shotgun (WGS) entry which is preliminary data.</text>
</comment>
<evidence type="ECO:0000313" key="2">
    <source>
        <dbReference type="Proteomes" id="UP001239462"/>
    </source>
</evidence>
<protein>
    <submittedName>
        <fullName evidence="1">Uncharacterized protein</fullName>
    </submittedName>
</protein>
<sequence>MDPATGIIAVIAEQLGTAIQATAGWSDLVDATIHYNDLPPPASGVDHTKLELVNLRPFALIWTIDEGGFTATRNTTGGMCVDRTGQLLIRIERNVPADTSDADAERQWENIISRIMDNGDPANPGLIQLGGDPRYLPITSITRLESTRSAPEKRTEIGDAQRAFLHVIWASE</sequence>